<sequence length="100" mass="11173">MPPGNQPPPGPGITCPKCAGLMRHYNRNGVGIEQCDGCRGMFLDHGELETLKANESPYRQAPGWGAPSAYPNPYPQHQYRHPHHGYHHRPKTVFEMLVST</sequence>
<name>A0A3N0E5H2_9ACTN</name>
<evidence type="ECO:0000313" key="4">
    <source>
        <dbReference type="Proteomes" id="UP000269198"/>
    </source>
</evidence>
<organism evidence="3 4">
    <name type="scientific">Halostreptopolyspora alba</name>
    <dbReference type="NCBI Taxonomy" id="2487137"/>
    <lineage>
        <taxon>Bacteria</taxon>
        <taxon>Bacillati</taxon>
        <taxon>Actinomycetota</taxon>
        <taxon>Actinomycetes</taxon>
        <taxon>Streptosporangiales</taxon>
        <taxon>Nocardiopsidaceae</taxon>
        <taxon>Halostreptopolyspora</taxon>
    </lineage>
</organism>
<protein>
    <recommendedName>
        <fullName evidence="2">Transcription factor zinc-finger domain-containing protein</fullName>
    </recommendedName>
</protein>
<reference evidence="3 4" key="1">
    <citation type="submission" date="2018-11" db="EMBL/GenBank/DDBJ databases">
        <title>The genome draft of YIM 96095.</title>
        <authorList>
            <person name="Tang S.-K."/>
            <person name="Chunyu W.-X."/>
            <person name="Feng Y.-Z."/>
        </authorList>
    </citation>
    <scope>NUCLEOTIDE SEQUENCE [LARGE SCALE GENOMIC DNA]</scope>
    <source>
        <strain evidence="3 4">YIM 96095</strain>
    </source>
</reference>
<comment type="caution">
    <text evidence="3">The sequence shown here is derived from an EMBL/GenBank/DDBJ whole genome shotgun (WGS) entry which is preliminary data.</text>
</comment>
<proteinExistence type="predicted"/>
<evidence type="ECO:0000313" key="3">
    <source>
        <dbReference type="EMBL" id="RNL83053.1"/>
    </source>
</evidence>
<dbReference type="OrthoDB" id="9814037at2"/>
<dbReference type="Proteomes" id="UP000269198">
    <property type="component" value="Unassembled WGS sequence"/>
</dbReference>
<dbReference type="InterPro" id="IPR027392">
    <property type="entry name" value="TF_Znf"/>
</dbReference>
<dbReference type="EMBL" id="RJMB01000019">
    <property type="protein sequence ID" value="RNL83053.1"/>
    <property type="molecule type" value="Genomic_DNA"/>
</dbReference>
<feature type="domain" description="Transcription factor zinc-finger" evidence="2">
    <location>
        <begin position="14"/>
        <end position="53"/>
    </location>
</feature>
<feature type="region of interest" description="Disordered" evidence="1">
    <location>
        <begin position="59"/>
        <end position="86"/>
    </location>
</feature>
<dbReference type="Pfam" id="PF13453">
    <property type="entry name" value="Zn_ribbon_TFIIB"/>
    <property type="match status" value="1"/>
</dbReference>
<evidence type="ECO:0000259" key="2">
    <source>
        <dbReference type="Pfam" id="PF13453"/>
    </source>
</evidence>
<accession>A0A3N0E5H2</accession>
<dbReference type="AlphaFoldDB" id="A0A3N0E5H2"/>
<keyword evidence="4" id="KW-1185">Reference proteome</keyword>
<evidence type="ECO:0000256" key="1">
    <source>
        <dbReference type="SAM" id="MobiDB-lite"/>
    </source>
</evidence>
<gene>
    <name evidence="3" type="ORF">EFW17_17440</name>
</gene>